<feature type="signal peptide" evidence="1">
    <location>
        <begin position="1"/>
        <end position="23"/>
    </location>
</feature>
<accession>A0AAC8YNB9</accession>
<evidence type="ECO:0008006" key="6">
    <source>
        <dbReference type="Google" id="ProtNLM"/>
    </source>
</evidence>
<dbReference type="Proteomes" id="UP000577697">
    <property type="component" value="Unassembled WGS sequence"/>
</dbReference>
<dbReference type="EMBL" id="JACICB010000007">
    <property type="protein sequence ID" value="MBB3705886.1"/>
    <property type="molecule type" value="Genomic_DNA"/>
</dbReference>
<keyword evidence="5" id="KW-1185">Reference proteome</keyword>
<reference evidence="2 4" key="1">
    <citation type="submission" date="2016-03" db="EMBL/GenBank/DDBJ databases">
        <title>Complete genome of Aminobacter aminovorans KCTC 2477.</title>
        <authorList>
            <person name="Kim K.M."/>
        </authorList>
    </citation>
    <scope>NUCLEOTIDE SEQUENCE [LARGE SCALE GENOMIC DNA]</scope>
    <source>
        <strain evidence="2 4">KCTC 2477</strain>
    </source>
</reference>
<proteinExistence type="predicted"/>
<gene>
    <name evidence="2" type="ORF">AA2016_2204</name>
    <name evidence="3" type="ORF">FHS67_002205</name>
</gene>
<keyword evidence="1" id="KW-0732">Signal</keyword>
<evidence type="ECO:0000313" key="2">
    <source>
        <dbReference type="EMBL" id="AMS41134.1"/>
    </source>
</evidence>
<protein>
    <recommendedName>
        <fullName evidence="6">Protease inhibitor Inh</fullName>
    </recommendedName>
</protein>
<dbReference type="Proteomes" id="UP000075755">
    <property type="component" value="Chromosome"/>
</dbReference>
<sequence length="124" mass="13605">MRRFLQVLLMLSAAFPPMSAALAGELSSGEIRSELVGRSISWWEQGGWFSGQMMLLPDGRAEISIDAPKRAGDSGRWMVRGDQLCTVWGDFRSGQEKCYSLQRGAAGRFETSGGNVFEVREAGV</sequence>
<reference evidence="3 5" key="2">
    <citation type="submission" date="2020-08" db="EMBL/GenBank/DDBJ databases">
        <title>Genomic Encyclopedia of Type Strains, Phase IV (KMG-IV): sequencing the most valuable type-strain genomes for metagenomic binning, comparative biology and taxonomic classification.</title>
        <authorList>
            <person name="Goeker M."/>
        </authorList>
    </citation>
    <scope>NUCLEOTIDE SEQUENCE [LARGE SCALE GENOMIC DNA]</scope>
    <source>
        <strain evidence="3 5">DSM 10368</strain>
    </source>
</reference>
<evidence type="ECO:0000256" key="1">
    <source>
        <dbReference type="SAM" id="SignalP"/>
    </source>
</evidence>
<evidence type="ECO:0000313" key="3">
    <source>
        <dbReference type="EMBL" id="MBB3705886.1"/>
    </source>
</evidence>
<dbReference type="EMBL" id="CP015005">
    <property type="protein sequence ID" value="AMS41134.1"/>
    <property type="molecule type" value="Genomic_DNA"/>
</dbReference>
<evidence type="ECO:0000313" key="4">
    <source>
        <dbReference type="Proteomes" id="UP000075755"/>
    </source>
</evidence>
<name>A0AAC8YNB9_AMIAI</name>
<organism evidence="2 4">
    <name type="scientific">Aminobacter aminovorans</name>
    <name type="common">Chelatobacter heintzii</name>
    <dbReference type="NCBI Taxonomy" id="83263"/>
    <lineage>
        <taxon>Bacteria</taxon>
        <taxon>Pseudomonadati</taxon>
        <taxon>Pseudomonadota</taxon>
        <taxon>Alphaproteobacteria</taxon>
        <taxon>Hyphomicrobiales</taxon>
        <taxon>Phyllobacteriaceae</taxon>
        <taxon>Aminobacter</taxon>
    </lineage>
</organism>
<dbReference type="AlphaFoldDB" id="A0AAC8YNB9"/>
<feature type="chain" id="PRO_5042235608" description="Protease inhibitor Inh" evidence="1">
    <location>
        <begin position="24"/>
        <end position="124"/>
    </location>
</feature>
<evidence type="ECO:0000313" key="5">
    <source>
        <dbReference type="Proteomes" id="UP000577697"/>
    </source>
</evidence>
<dbReference type="RefSeq" id="WP_067958864.1">
    <property type="nucleotide sequence ID" value="NZ_CP015005.1"/>
</dbReference>
<dbReference type="KEGG" id="aak:AA2016_2204"/>